<protein>
    <submittedName>
        <fullName evidence="9">4-azaleucine resistance transporter AzlC</fullName>
    </submittedName>
</protein>
<dbReference type="PANTHER" id="PTHR34979">
    <property type="entry name" value="INNER MEMBRANE PROTEIN YGAZ"/>
    <property type="match status" value="1"/>
</dbReference>
<keyword evidence="7 8" id="KW-0472">Membrane</keyword>
<reference evidence="9 10" key="1">
    <citation type="submission" date="2018-04" db="EMBL/GenBank/DDBJ databases">
        <title>Genomic Encyclopedia of Archaeal and Bacterial Type Strains, Phase II (KMG-II): from individual species to whole genera.</title>
        <authorList>
            <person name="Goeker M."/>
        </authorList>
    </citation>
    <scope>NUCLEOTIDE SEQUENCE [LARGE SCALE GENOMIC DNA]</scope>
    <source>
        <strain evidence="9 10">DSM 45169</strain>
    </source>
</reference>
<keyword evidence="4" id="KW-1003">Cell membrane</keyword>
<evidence type="ECO:0000313" key="10">
    <source>
        <dbReference type="Proteomes" id="UP000241639"/>
    </source>
</evidence>
<feature type="transmembrane region" description="Helical" evidence="8">
    <location>
        <begin position="44"/>
        <end position="74"/>
    </location>
</feature>
<feature type="transmembrane region" description="Helical" evidence="8">
    <location>
        <begin position="157"/>
        <end position="175"/>
    </location>
</feature>
<organism evidence="9 10">
    <name type="scientific">Desmospora activa DSM 45169</name>
    <dbReference type="NCBI Taxonomy" id="1121389"/>
    <lineage>
        <taxon>Bacteria</taxon>
        <taxon>Bacillati</taxon>
        <taxon>Bacillota</taxon>
        <taxon>Bacilli</taxon>
        <taxon>Bacillales</taxon>
        <taxon>Thermoactinomycetaceae</taxon>
        <taxon>Desmospora</taxon>
    </lineage>
</organism>
<evidence type="ECO:0000256" key="5">
    <source>
        <dbReference type="ARBA" id="ARBA00022692"/>
    </source>
</evidence>
<dbReference type="OrthoDB" id="3177005at2"/>
<evidence type="ECO:0000256" key="1">
    <source>
        <dbReference type="ARBA" id="ARBA00004651"/>
    </source>
</evidence>
<evidence type="ECO:0000256" key="4">
    <source>
        <dbReference type="ARBA" id="ARBA00022475"/>
    </source>
</evidence>
<keyword evidence="3" id="KW-0813">Transport</keyword>
<feature type="transmembrane region" description="Helical" evidence="8">
    <location>
        <begin position="128"/>
        <end position="151"/>
    </location>
</feature>
<keyword evidence="6 8" id="KW-1133">Transmembrane helix</keyword>
<name>A0A2T4Z4H1_9BACL</name>
<comment type="similarity">
    <text evidence="2">Belongs to the AzlC family.</text>
</comment>
<dbReference type="EMBL" id="PZZP01000002">
    <property type="protein sequence ID" value="PTM56794.1"/>
    <property type="molecule type" value="Genomic_DNA"/>
</dbReference>
<dbReference type="GO" id="GO:0005886">
    <property type="term" value="C:plasma membrane"/>
    <property type="evidence" value="ECO:0007669"/>
    <property type="project" value="UniProtKB-SubCell"/>
</dbReference>
<keyword evidence="10" id="KW-1185">Reference proteome</keyword>
<dbReference type="AlphaFoldDB" id="A0A2T4Z4H1"/>
<feature type="transmembrane region" description="Helical" evidence="8">
    <location>
        <begin position="182"/>
        <end position="200"/>
    </location>
</feature>
<dbReference type="Pfam" id="PF03591">
    <property type="entry name" value="AzlC"/>
    <property type="match status" value="1"/>
</dbReference>
<comment type="caution">
    <text evidence="9">The sequence shown here is derived from an EMBL/GenBank/DDBJ whole genome shotgun (WGS) entry which is preliminary data.</text>
</comment>
<evidence type="ECO:0000256" key="7">
    <source>
        <dbReference type="ARBA" id="ARBA00023136"/>
    </source>
</evidence>
<dbReference type="PANTHER" id="PTHR34979:SF1">
    <property type="entry name" value="INNER MEMBRANE PROTEIN YGAZ"/>
    <property type="match status" value="1"/>
</dbReference>
<evidence type="ECO:0000313" key="9">
    <source>
        <dbReference type="EMBL" id="PTM56794.1"/>
    </source>
</evidence>
<proteinExistence type="inferred from homology"/>
<dbReference type="InterPro" id="IPR011606">
    <property type="entry name" value="Brnchd-chn_aa_trnsp_permease"/>
</dbReference>
<feature type="transmembrane region" description="Helical" evidence="8">
    <location>
        <begin position="12"/>
        <end position="32"/>
    </location>
</feature>
<gene>
    <name evidence="9" type="ORF">C8J48_3119</name>
</gene>
<comment type="subcellular location">
    <subcellularLocation>
        <location evidence="1">Cell membrane</location>
        <topology evidence="1">Multi-pass membrane protein</topology>
    </subcellularLocation>
</comment>
<evidence type="ECO:0000256" key="6">
    <source>
        <dbReference type="ARBA" id="ARBA00022989"/>
    </source>
</evidence>
<keyword evidence="5 8" id="KW-0812">Transmembrane</keyword>
<accession>A0A2T4Z4H1</accession>
<dbReference type="GO" id="GO:1903785">
    <property type="term" value="P:L-valine transmembrane transport"/>
    <property type="evidence" value="ECO:0007669"/>
    <property type="project" value="TreeGrafter"/>
</dbReference>
<sequence length="230" mass="24418">MEDKKKTIKAGLIETLPIAIAVAAYGISYGVLATQAQFSLAETIAMSLFVFSGSVQMVTVAMLMGGATLTSILVTSALLNLRNLLYGAALAEGLHSSRKQRWLLSFGVTDESFVLGSQRFKKYGPDPLYFAAVAGTLYFAWAFSTLIGALIGNQVDPLKWGLDLAFPVTFVALLIPSLKDKPVIATALSAVVIAIGLESLAPGNEFTIILTGVLSPLVGLYLKRRGNDVS</sequence>
<evidence type="ECO:0000256" key="3">
    <source>
        <dbReference type="ARBA" id="ARBA00022448"/>
    </source>
</evidence>
<evidence type="ECO:0000256" key="8">
    <source>
        <dbReference type="SAM" id="Phobius"/>
    </source>
</evidence>
<evidence type="ECO:0000256" key="2">
    <source>
        <dbReference type="ARBA" id="ARBA00010735"/>
    </source>
</evidence>
<feature type="transmembrane region" description="Helical" evidence="8">
    <location>
        <begin position="206"/>
        <end position="222"/>
    </location>
</feature>
<dbReference type="RefSeq" id="WP_107728095.1">
    <property type="nucleotide sequence ID" value="NZ_PZZP01000002.1"/>
</dbReference>
<dbReference type="Proteomes" id="UP000241639">
    <property type="component" value="Unassembled WGS sequence"/>
</dbReference>